<keyword evidence="3" id="KW-1185">Reference proteome</keyword>
<feature type="domain" description="Cyclic nucleotide-binding" evidence="1">
    <location>
        <begin position="171"/>
        <end position="242"/>
    </location>
</feature>
<comment type="caution">
    <text evidence="2">The sequence shown here is derived from an EMBL/GenBank/DDBJ whole genome shotgun (WGS) entry which is preliminary data.</text>
</comment>
<reference evidence="2 3" key="1">
    <citation type="submission" date="2024-10" db="EMBL/GenBank/DDBJ databases">
        <title>The Natural Products Discovery Center: Release of the First 8490 Sequenced Strains for Exploring Actinobacteria Biosynthetic Diversity.</title>
        <authorList>
            <person name="Kalkreuter E."/>
            <person name="Kautsar S.A."/>
            <person name="Yang D."/>
            <person name="Bader C.D."/>
            <person name="Teijaro C.N."/>
            <person name="Fluegel L."/>
            <person name="Davis C.M."/>
            <person name="Simpson J.R."/>
            <person name="Lauterbach L."/>
            <person name="Steele A.D."/>
            <person name="Gui C."/>
            <person name="Meng S."/>
            <person name="Li G."/>
            <person name="Viehrig K."/>
            <person name="Ye F."/>
            <person name="Su P."/>
            <person name="Kiefer A.F."/>
            <person name="Nichols A."/>
            <person name="Cepeda A.J."/>
            <person name="Yan W."/>
            <person name="Fan B."/>
            <person name="Jiang Y."/>
            <person name="Adhikari A."/>
            <person name="Zheng C.-J."/>
            <person name="Schuster L."/>
            <person name="Cowan T.M."/>
            <person name="Smanski M.J."/>
            <person name="Chevrette M.G."/>
            <person name="De Carvalho L.P.S."/>
            <person name="Shen B."/>
        </authorList>
    </citation>
    <scope>NUCLEOTIDE SEQUENCE [LARGE SCALE GENOMIC DNA]</scope>
    <source>
        <strain evidence="2 3">NPDC000087</strain>
    </source>
</reference>
<dbReference type="InterPro" id="IPR050700">
    <property type="entry name" value="YIM1/Zinc_Alcohol_DH_Fams"/>
</dbReference>
<dbReference type="EC" id="1.-.-.-" evidence="2"/>
<proteinExistence type="predicted"/>
<keyword evidence="2" id="KW-0560">Oxidoreductase</keyword>
<dbReference type="GO" id="GO:0016491">
    <property type="term" value="F:oxidoreductase activity"/>
    <property type="evidence" value="ECO:0007669"/>
    <property type="project" value="UniProtKB-KW"/>
</dbReference>
<organism evidence="2 3">
    <name type="scientific">Paractinoplanes globisporus</name>
    <dbReference type="NCBI Taxonomy" id="113565"/>
    <lineage>
        <taxon>Bacteria</taxon>
        <taxon>Bacillati</taxon>
        <taxon>Actinomycetota</taxon>
        <taxon>Actinomycetes</taxon>
        <taxon>Micromonosporales</taxon>
        <taxon>Micromonosporaceae</taxon>
        <taxon>Paractinoplanes</taxon>
    </lineage>
</organism>
<dbReference type="CDD" id="cd05289">
    <property type="entry name" value="MDR_like_2"/>
    <property type="match status" value="1"/>
</dbReference>
<dbReference type="PROSITE" id="PS50042">
    <property type="entry name" value="CNMP_BINDING_3"/>
    <property type="match status" value="1"/>
</dbReference>
<dbReference type="InterPro" id="IPR013154">
    <property type="entry name" value="ADH-like_N"/>
</dbReference>
<dbReference type="SUPFAM" id="SSF50129">
    <property type="entry name" value="GroES-like"/>
    <property type="match status" value="1"/>
</dbReference>
<dbReference type="InterPro" id="IPR036291">
    <property type="entry name" value="NAD(P)-bd_dom_sf"/>
</dbReference>
<accession>A0ABW6W6S8</accession>
<dbReference type="InterPro" id="IPR020843">
    <property type="entry name" value="ER"/>
</dbReference>
<dbReference type="Gene3D" id="3.90.180.10">
    <property type="entry name" value="Medium-chain alcohol dehydrogenases, catalytic domain"/>
    <property type="match status" value="1"/>
</dbReference>
<evidence type="ECO:0000313" key="2">
    <source>
        <dbReference type="EMBL" id="MFF5288713.1"/>
    </source>
</evidence>
<dbReference type="RefSeq" id="WP_020509061.1">
    <property type="nucleotide sequence ID" value="NZ_JBIAZU010000001.1"/>
</dbReference>
<protein>
    <submittedName>
        <fullName evidence="2">NADP-dependent oxidoreductase</fullName>
        <ecNumber evidence="2">1.-.-.-</ecNumber>
    </submittedName>
</protein>
<dbReference type="Pfam" id="PF08240">
    <property type="entry name" value="ADH_N"/>
    <property type="match status" value="1"/>
</dbReference>
<dbReference type="EMBL" id="JBIAZU010000001">
    <property type="protein sequence ID" value="MFF5288713.1"/>
    <property type="molecule type" value="Genomic_DNA"/>
</dbReference>
<dbReference type="InterPro" id="IPR011032">
    <property type="entry name" value="GroES-like_sf"/>
</dbReference>
<evidence type="ECO:0000259" key="1">
    <source>
        <dbReference type="PROSITE" id="PS50042"/>
    </source>
</evidence>
<dbReference type="PANTHER" id="PTHR11695">
    <property type="entry name" value="ALCOHOL DEHYDROGENASE RELATED"/>
    <property type="match status" value="1"/>
</dbReference>
<name>A0ABW6W6S8_9ACTN</name>
<dbReference type="InterPro" id="IPR000595">
    <property type="entry name" value="cNMP-bd_dom"/>
</dbReference>
<dbReference type="Gene3D" id="3.40.50.720">
    <property type="entry name" value="NAD(P)-binding Rossmann-like Domain"/>
    <property type="match status" value="1"/>
</dbReference>
<dbReference type="Pfam" id="PF13602">
    <property type="entry name" value="ADH_zinc_N_2"/>
    <property type="match status" value="1"/>
</dbReference>
<evidence type="ECO:0000313" key="3">
    <source>
        <dbReference type="Proteomes" id="UP001602245"/>
    </source>
</evidence>
<gene>
    <name evidence="2" type="ORF">ACFY35_04695</name>
</gene>
<dbReference type="SMART" id="SM00829">
    <property type="entry name" value="PKS_ER"/>
    <property type="match status" value="1"/>
</dbReference>
<dbReference type="PANTHER" id="PTHR11695:SF294">
    <property type="entry name" value="RETICULON-4-INTERACTING PROTEIN 1, MITOCHONDRIAL"/>
    <property type="match status" value="1"/>
</dbReference>
<dbReference type="SUPFAM" id="SSF51735">
    <property type="entry name" value="NAD(P)-binding Rossmann-fold domains"/>
    <property type="match status" value="1"/>
</dbReference>
<sequence>MRATGLILTSFDQPAALAPFEIPGPADGQVLLAVKASSVNAFDGKVADGALRHAFQYDFPVTIGRDYAGVVAAVGDGVTRFRPGDAVFGYLGGPKLHRGAFATHLLVGEDECVVAKPDDLSFEQAACLPLSGVVALRCVAAAAPAEHEVVVVVGAPGGVGSYALQLAAARGATVVASGPAGDTDYLLGLGATEVVAPGVDFAAAVGKLHPDGVDALIDLVNGGDAVAELVELVKPGGRVVSVHRAADPALLEPRGIRGTNVMSNPDRALIEELGRLAAAGTLRVPIRETRPLADVAGALAEAKTRHTRGKTVITMN</sequence>
<dbReference type="Proteomes" id="UP001602245">
    <property type="component" value="Unassembled WGS sequence"/>
</dbReference>